<dbReference type="InterPro" id="IPR008995">
    <property type="entry name" value="Mo/tungstate-bd_C_term_dom"/>
</dbReference>
<proteinExistence type="inferred from homology"/>
<dbReference type="CDD" id="cd03301">
    <property type="entry name" value="ABC_MalK_N"/>
    <property type="match status" value="1"/>
</dbReference>
<dbReference type="Gene3D" id="2.40.50.140">
    <property type="entry name" value="Nucleic acid-binding proteins"/>
    <property type="match status" value="1"/>
</dbReference>
<name>A0A212L2W5_9HYPH</name>
<evidence type="ECO:0000313" key="7">
    <source>
        <dbReference type="EMBL" id="SCM71868.1"/>
    </source>
</evidence>
<dbReference type="InterPro" id="IPR015855">
    <property type="entry name" value="ABC_transpr_MalK-like"/>
</dbReference>
<evidence type="ECO:0000256" key="4">
    <source>
        <dbReference type="ARBA" id="ARBA00022741"/>
    </source>
</evidence>
<evidence type="ECO:0000256" key="1">
    <source>
        <dbReference type="ARBA" id="ARBA00004417"/>
    </source>
</evidence>
<dbReference type="NCBIfam" id="NF008653">
    <property type="entry name" value="PRK11650.1"/>
    <property type="match status" value="1"/>
</dbReference>
<dbReference type="Pfam" id="PF00005">
    <property type="entry name" value="ABC_tran"/>
    <property type="match status" value="1"/>
</dbReference>
<dbReference type="InterPro" id="IPR003439">
    <property type="entry name" value="ABC_transporter-like_ATP-bd"/>
</dbReference>
<dbReference type="InterPro" id="IPR003593">
    <property type="entry name" value="AAA+_ATPase"/>
</dbReference>
<sequence>MSRITLEKVCKSFGALGVLHDIDLDIRDGEFVVFVGPSGCGKSTLLRQIAGLDRPTSGEIHIDGKLVNTVPAADRGLAMVFQSYALYPHMSVRQNLAFGLENARMPRAEIDKRIAEAARMLEIGDYLERRPGQLSGGQRQRVAIGRAIVRNPTAFLLDEPLSNLDAELRISMRAELSALHDRLRTTMIYVTHDQIEAMTLASRIVVLRKGRVEQVGTPLDLYNRPANRFVAGFIGAPSMNFVKGAVVEAGDTATSVSLMGMSVAVPRPAAGVAPGQAVSVGLRPQHISLAGDGGDGVPVEVTLVEALGSETVIHGRTGGGERLQAVLAGQHALRAGESVRLAFAPADLHLFDDAGLRLA</sequence>
<evidence type="ECO:0000256" key="2">
    <source>
        <dbReference type="ARBA" id="ARBA00005417"/>
    </source>
</evidence>
<dbReference type="Gene3D" id="2.40.50.100">
    <property type="match status" value="1"/>
</dbReference>
<dbReference type="GO" id="GO:1990060">
    <property type="term" value="C:maltose transport complex"/>
    <property type="evidence" value="ECO:0007669"/>
    <property type="project" value="TreeGrafter"/>
</dbReference>
<dbReference type="SMART" id="SM00382">
    <property type="entry name" value="AAA"/>
    <property type="match status" value="1"/>
</dbReference>
<dbReference type="PROSITE" id="PS50893">
    <property type="entry name" value="ABC_TRANSPORTER_2"/>
    <property type="match status" value="1"/>
</dbReference>
<dbReference type="RefSeq" id="WP_288199155.1">
    <property type="nucleotide sequence ID" value="NZ_LT608334.1"/>
</dbReference>
<dbReference type="PANTHER" id="PTHR43875:SF3">
    <property type="entry name" value="MALTOSE_MALTODEXTRIN IMPORT ATP-BINDING PROTEIN MALK"/>
    <property type="match status" value="1"/>
</dbReference>
<keyword evidence="4" id="KW-0547">Nucleotide-binding</keyword>
<dbReference type="PROSITE" id="PS00211">
    <property type="entry name" value="ABC_TRANSPORTER_1"/>
    <property type="match status" value="1"/>
</dbReference>
<dbReference type="GO" id="GO:0005524">
    <property type="term" value="F:ATP binding"/>
    <property type="evidence" value="ECO:0007669"/>
    <property type="project" value="UniProtKB-KW"/>
</dbReference>
<dbReference type="SUPFAM" id="SSF52540">
    <property type="entry name" value="P-loop containing nucleoside triphosphate hydrolases"/>
    <property type="match status" value="1"/>
</dbReference>
<dbReference type="InterPro" id="IPR017871">
    <property type="entry name" value="ABC_transporter-like_CS"/>
</dbReference>
<organism evidence="7">
    <name type="scientific">uncultured Pleomorphomonas sp</name>
    <dbReference type="NCBI Taxonomy" id="442121"/>
    <lineage>
        <taxon>Bacteria</taxon>
        <taxon>Pseudomonadati</taxon>
        <taxon>Pseudomonadota</taxon>
        <taxon>Alphaproteobacteria</taxon>
        <taxon>Hyphomicrobiales</taxon>
        <taxon>Pleomorphomonadaceae</taxon>
        <taxon>Pleomorphomonas</taxon>
        <taxon>environmental samples</taxon>
    </lineage>
</organism>
<evidence type="ECO:0000256" key="3">
    <source>
        <dbReference type="ARBA" id="ARBA00022448"/>
    </source>
</evidence>
<gene>
    <name evidence="7" type="primary">ugpC</name>
    <name evidence="7" type="ORF">KL86PLE_100370</name>
</gene>
<dbReference type="FunFam" id="3.40.50.300:FF:000042">
    <property type="entry name" value="Maltose/maltodextrin ABC transporter, ATP-binding protein"/>
    <property type="match status" value="1"/>
</dbReference>
<dbReference type="SUPFAM" id="SSF50331">
    <property type="entry name" value="MOP-like"/>
    <property type="match status" value="1"/>
</dbReference>
<dbReference type="Gene3D" id="3.40.50.300">
    <property type="entry name" value="P-loop containing nucleotide triphosphate hydrolases"/>
    <property type="match status" value="1"/>
</dbReference>
<evidence type="ECO:0000256" key="5">
    <source>
        <dbReference type="ARBA" id="ARBA00022840"/>
    </source>
</evidence>
<comment type="subcellular location">
    <subcellularLocation>
        <location evidence="1">Cell inner membrane</location>
        <topology evidence="1">Peripheral membrane protein</topology>
    </subcellularLocation>
</comment>
<dbReference type="InterPro" id="IPR047641">
    <property type="entry name" value="ABC_transpr_MalK/UgpC-like"/>
</dbReference>
<reference evidence="7" key="1">
    <citation type="submission" date="2016-08" db="EMBL/GenBank/DDBJ databases">
        <authorList>
            <person name="Seilhamer J.J."/>
        </authorList>
    </citation>
    <scope>NUCLEOTIDE SEQUENCE</scope>
    <source>
        <strain evidence="7">86</strain>
    </source>
</reference>
<dbReference type="InterPro" id="IPR012340">
    <property type="entry name" value="NA-bd_OB-fold"/>
</dbReference>
<dbReference type="GO" id="GO:0015423">
    <property type="term" value="F:ABC-type maltose transporter activity"/>
    <property type="evidence" value="ECO:0007669"/>
    <property type="project" value="TreeGrafter"/>
</dbReference>
<dbReference type="GO" id="GO:0016887">
    <property type="term" value="F:ATP hydrolysis activity"/>
    <property type="evidence" value="ECO:0007669"/>
    <property type="project" value="InterPro"/>
</dbReference>
<dbReference type="InterPro" id="IPR027417">
    <property type="entry name" value="P-loop_NTPase"/>
</dbReference>
<dbReference type="GO" id="GO:0055052">
    <property type="term" value="C:ATP-binding cassette (ABC) transporter complex, substrate-binding subunit-containing"/>
    <property type="evidence" value="ECO:0007669"/>
    <property type="project" value="TreeGrafter"/>
</dbReference>
<dbReference type="EMBL" id="FMJD01000002">
    <property type="protein sequence ID" value="SCM71868.1"/>
    <property type="molecule type" value="Genomic_DNA"/>
</dbReference>
<keyword evidence="5 7" id="KW-0067">ATP-binding</keyword>
<dbReference type="AlphaFoldDB" id="A0A212L2W5"/>
<dbReference type="InterPro" id="IPR013611">
    <property type="entry name" value="Transp-assoc_OB_typ2"/>
</dbReference>
<dbReference type="Pfam" id="PF08402">
    <property type="entry name" value="TOBE_2"/>
    <property type="match status" value="1"/>
</dbReference>
<comment type="similarity">
    <text evidence="2">Belongs to the ABC transporter superfamily.</text>
</comment>
<accession>A0A212L2W5</accession>
<feature type="domain" description="ABC transporter" evidence="6">
    <location>
        <begin position="4"/>
        <end position="234"/>
    </location>
</feature>
<evidence type="ECO:0000259" key="6">
    <source>
        <dbReference type="PROSITE" id="PS50893"/>
    </source>
</evidence>
<protein>
    <submittedName>
        <fullName evidence="7">Glycerol-3-phosphate transporter subunit ATP-binding component of ABC superfamily</fullName>
    </submittedName>
</protein>
<keyword evidence="3" id="KW-0813">Transport</keyword>
<dbReference type="PANTHER" id="PTHR43875">
    <property type="entry name" value="MALTODEXTRIN IMPORT ATP-BINDING PROTEIN MSMX"/>
    <property type="match status" value="1"/>
</dbReference>